<organism evidence="3 4">
    <name type="scientific">Helianthus annuus</name>
    <name type="common">Common sunflower</name>
    <dbReference type="NCBI Taxonomy" id="4232"/>
    <lineage>
        <taxon>Eukaryota</taxon>
        <taxon>Viridiplantae</taxon>
        <taxon>Streptophyta</taxon>
        <taxon>Embryophyta</taxon>
        <taxon>Tracheophyta</taxon>
        <taxon>Spermatophyta</taxon>
        <taxon>Magnoliopsida</taxon>
        <taxon>eudicotyledons</taxon>
        <taxon>Gunneridae</taxon>
        <taxon>Pentapetalae</taxon>
        <taxon>asterids</taxon>
        <taxon>campanulids</taxon>
        <taxon>Asterales</taxon>
        <taxon>Asteraceae</taxon>
        <taxon>Asteroideae</taxon>
        <taxon>Heliantheae alliance</taxon>
        <taxon>Heliantheae</taxon>
        <taxon>Helianthus</taxon>
    </lineage>
</organism>
<dbReference type="Gramene" id="mRNA:HanXRQr2_Chr08g0333431">
    <property type="protein sequence ID" value="CDS:HanXRQr2_Chr08g0333431.1"/>
    <property type="gene ID" value="HanXRQr2_Chr08g0333431"/>
</dbReference>
<reference evidence="3" key="2">
    <citation type="submission" date="2017-02" db="EMBL/GenBank/DDBJ databases">
        <title>Sunflower complete genome.</title>
        <authorList>
            <person name="Langlade N."/>
            <person name="Munos S."/>
        </authorList>
    </citation>
    <scope>NUCLEOTIDE SEQUENCE [LARGE SCALE GENOMIC DNA]</scope>
    <source>
        <tissue evidence="3">Leaves</tissue>
    </source>
</reference>
<evidence type="ECO:0000256" key="1">
    <source>
        <dbReference type="SAM" id="MobiDB-lite"/>
    </source>
</evidence>
<dbReference type="Proteomes" id="UP000215914">
    <property type="component" value="Chromosome 8"/>
</dbReference>
<feature type="compositionally biased region" description="Acidic residues" evidence="1">
    <location>
        <begin position="54"/>
        <end position="66"/>
    </location>
</feature>
<reference evidence="2 4" key="1">
    <citation type="journal article" date="2017" name="Nature">
        <title>The sunflower genome provides insights into oil metabolism, flowering and Asterid evolution.</title>
        <authorList>
            <person name="Badouin H."/>
            <person name="Gouzy J."/>
            <person name="Grassa C.J."/>
            <person name="Murat F."/>
            <person name="Staton S.E."/>
            <person name="Cottret L."/>
            <person name="Lelandais-Briere C."/>
            <person name="Owens G.L."/>
            <person name="Carrere S."/>
            <person name="Mayjonade B."/>
            <person name="Legrand L."/>
            <person name="Gill N."/>
            <person name="Kane N.C."/>
            <person name="Bowers J.E."/>
            <person name="Hubner S."/>
            <person name="Bellec A."/>
            <person name="Berard A."/>
            <person name="Berges H."/>
            <person name="Blanchet N."/>
            <person name="Boniface M.C."/>
            <person name="Brunel D."/>
            <person name="Catrice O."/>
            <person name="Chaidir N."/>
            <person name="Claudel C."/>
            <person name="Donnadieu C."/>
            <person name="Faraut T."/>
            <person name="Fievet G."/>
            <person name="Helmstetter N."/>
            <person name="King M."/>
            <person name="Knapp S.J."/>
            <person name="Lai Z."/>
            <person name="Le Paslier M.C."/>
            <person name="Lippi Y."/>
            <person name="Lorenzon L."/>
            <person name="Mandel J.R."/>
            <person name="Marage G."/>
            <person name="Marchand G."/>
            <person name="Marquand E."/>
            <person name="Bret-Mestries E."/>
            <person name="Morien E."/>
            <person name="Nambeesan S."/>
            <person name="Nguyen T."/>
            <person name="Pegot-Espagnet P."/>
            <person name="Pouilly N."/>
            <person name="Raftis F."/>
            <person name="Sallet E."/>
            <person name="Schiex T."/>
            <person name="Thomas J."/>
            <person name="Vandecasteele C."/>
            <person name="Vares D."/>
            <person name="Vear F."/>
            <person name="Vautrin S."/>
            <person name="Crespi M."/>
            <person name="Mangin B."/>
            <person name="Burke J.M."/>
            <person name="Salse J."/>
            <person name="Munos S."/>
            <person name="Vincourt P."/>
            <person name="Rieseberg L.H."/>
            <person name="Langlade N.B."/>
        </authorList>
    </citation>
    <scope>NUCLEOTIDE SEQUENCE [LARGE SCALE GENOMIC DNA]</scope>
    <source>
        <strain evidence="4">cv. SF193</strain>
        <tissue evidence="2">Leaves</tissue>
    </source>
</reference>
<evidence type="ECO:0000313" key="3">
    <source>
        <dbReference type="EMBL" id="OTG18257.1"/>
    </source>
</evidence>
<sequence length="75" mass="8967">MGERELIPRWVEAELHRRCSMAVVYRRRRRGIRRSGAAAHSGVFRSSFLFECFEEEEEEEREEEGEEGRSPQQPR</sequence>
<dbReference type="InParanoid" id="A0A251U4H7"/>
<protein>
    <submittedName>
        <fullName evidence="3">Uncharacterized protein</fullName>
    </submittedName>
</protein>
<keyword evidence="4" id="KW-1185">Reference proteome</keyword>
<reference evidence="2" key="3">
    <citation type="submission" date="2020-06" db="EMBL/GenBank/DDBJ databases">
        <title>Helianthus annuus Genome sequencing and assembly Release 2.</title>
        <authorList>
            <person name="Gouzy J."/>
            <person name="Langlade N."/>
            <person name="Munos S."/>
        </authorList>
    </citation>
    <scope>NUCLEOTIDE SEQUENCE</scope>
    <source>
        <tissue evidence="2">Leaves</tissue>
    </source>
</reference>
<evidence type="ECO:0000313" key="4">
    <source>
        <dbReference type="Proteomes" id="UP000215914"/>
    </source>
</evidence>
<gene>
    <name evidence="3" type="ORF">HannXRQ_Chr08g0221111</name>
    <name evidence="2" type="ORF">HanXRQr2_Chr08g0333431</name>
</gene>
<name>A0A251U4H7_HELAN</name>
<dbReference type="EMBL" id="MNCJ02000323">
    <property type="protein sequence ID" value="KAF5794897.1"/>
    <property type="molecule type" value="Genomic_DNA"/>
</dbReference>
<dbReference type="AlphaFoldDB" id="A0A251U4H7"/>
<feature type="region of interest" description="Disordered" evidence="1">
    <location>
        <begin position="54"/>
        <end position="75"/>
    </location>
</feature>
<proteinExistence type="predicted"/>
<accession>A0A251U4H7</accession>
<evidence type="ECO:0000313" key="2">
    <source>
        <dbReference type="EMBL" id="KAF5794897.1"/>
    </source>
</evidence>
<dbReference type="EMBL" id="CM007897">
    <property type="protein sequence ID" value="OTG18257.1"/>
    <property type="molecule type" value="Genomic_DNA"/>
</dbReference>